<gene>
    <name evidence="1" type="ORF">BET99_04760</name>
</gene>
<comment type="caution">
    <text evidence="1">The sequence shown here is derived from an EMBL/GenBank/DDBJ whole genome shotgun (WGS) entry which is preliminary data.</text>
</comment>
<dbReference type="SUPFAM" id="SSF75169">
    <property type="entry name" value="DsrEFH-like"/>
    <property type="match status" value="1"/>
</dbReference>
<name>A0A1J5U0N6_9ARCH</name>
<proteinExistence type="predicted"/>
<dbReference type="AlphaFoldDB" id="A0A1J5U0N6"/>
<dbReference type="Pfam" id="PF02635">
    <property type="entry name" value="DsrE"/>
    <property type="match status" value="1"/>
</dbReference>
<accession>A0A1J5U0N6</accession>
<dbReference type="EMBL" id="MIYZ01000018">
    <property type="protein sequence ID" value="OIR22309.1"/>
    <property type="molecule type" value="Genomic_DNA"/>
</dbReference>
<dbReference type="InterPro" id="IPR027396">
    <property type="entry name" value="DsrEFH-like"/>
</dbReference>
<sequence>MSKRLLVHVITGVENPTRASLGLLVARSALEDGYDVDVFVAGDGVSMLRPSSAEQMQGVGIGLVADHLEALKKGNAGLYASGLSAKARGLEGEELIELGFKPSPPNILVDLAFKADRTLIY</sequence>
<evidence type="ECO:0000313" key="2">
    <source>
        <dbReference type="Proteomes" id="UP000183615"/>
    </source>
</evidence>
<reference evidence="1 2" key="1">
    <citation type="submission" date="2016-08" db="EMBL/GenBank/DDBJ databases">
        <title>New Insights into Marine Group III Euryarchaeota, from dark to light.</title>
        <authorList>
            <person name="Haro-Moreno J.M."/>
            <person name="Rodriguez-Valera F."/>
            <person name="Lopez-Garcia P."/>
            <person name="Moreira D."/>
            <person name="Martin-Cuadrado A.B."/>
        </authorList>
    </citation>
    <scope>NUCLEOTIDE SEQUENCE [LARGE SCALE GENOMIC DNA]</scope>
    <source>
        <strain evidence="1">CG-Epi2</strain>
    </source>
</reference>
<organism evidence="1 2">
    <name type="scientific">Marine Group III euryarchaeote CG-Epi2</name>
    <dbReference type="NCBI Taxonomy" id="1888996"/>
    <lineage>
        <taxon>Archaea</taxon>
        <taxon>Methanobacteriati</taxon>
        <taxon>Thermoplasmatota</taxon>
        <taxon>Thermoplasmata</taxon>
        <taxon>Candidatus Thermoprofundales</taxon>
    </lineage>
</organism>
<dbReference type="Proteomes" id="UP000183615">
    <property type="component" value="Unassembled WGS sequence"/>
</dbReference>
<dbReference type="InterPro" id="IPR003787">
    <property type="entry name" value="Sulphur_relay_DsrE/F-like"/>
</dbReference>
<dbReference type="Gene3D" id="3.40.1260.10">
    <property type="entry name" value="DsrEFH-like"/>
    <property type="match status" value="1"/>
</dbReference>
<protein>
    <submittedName>
        <fullName evidence="1">Uncharacterized protein</fullName>
    </submittedName>
</protein>
<evidence type="ECO:0000313" key="1">
    <source>
        <dbReference type="EMBL" id="OIR22309.1"/>
    </source>
</evidence>